<protein>
    <recommendedName>
        <fullName evidence="3">DUF4071 domain-containing protein</fullName>
    </recommendedName>
</protein>
<dbReference type="Gene3D" id="3.40.50.450">
    <property type="match status" value="1"/>
</dbReference>
<sequence>MRAFIIRGFGTKKDSEDHRFDLDAVERDLIQPALAACELTGGTTAEIDEPGSIHADMFALIVEAHVVVCDITVHNANVFYELGVRHALRKKHTVLIKARGSADATPFDIGGDRYLAYDPADPGASVADLVKRINGGLHSARETDSPIFQVLTHLDEADRSQVAVVPADFAAEVARAESAQSRGWLRLLSQEVRGLRFGAEGLGVIGAAQSRINDLEGAMQTWEAVRERKPQDLDANLELATLYERWHGRTADRVFLERSNEAIRTVLAVDALDAKHRSEALALQARNLKTLWRTELEPMATVAERRAAALNRYLLQAYEVYRSAFRASLNKFYAGITTLQMGALLQDLSGQARWRNLFRTTIEAARFQEDLVRELAVLHPIVRLACEAVEDRGEADPEGVWARITLADLDFLESPPEPSAGDIASLCAGYAEALRGAPTFARDSARRQLQLFADLDFRSPAAKAILETLGAQAGGGPGSSAPQAGTAQRTHLVVFSGHTVDLPGTAPPRFPAAAEAAVRALLEKRLRELAADGNGLTVLASAAPGADILAIEACRALGVPSVLCLPMPAPVVAREVFGPYASWLNRFQDVVEAAQDRRLVLHDQARLPDWLQAAGTDPWARGNRWMVELAQAWGADRLTLLAFWDGNESDLSHGGTAEMVRLARASGRFRIDVIDARSVPGP</sequence>
<reference evidence="1 2" key="1">
    <citation type="journal article" date="2017" name="Int. J. Syst. Evol. Microbiol.">
        <title>Ramlibacter alkalitolerans sp. nov., alkali-tolerant bacterium isolated from soil of ginseng.</title>
        <authorList>
            <person name="Lee D.H."/>
            <person name="Cha C.J."/>
        </authorList>
    </citation>
    <scope>NUCLEOTIDE SEQUENCE [LARGE SCALE GENOMIC DNA]</scope>
    <source>
        <strain evidence="1 2">KACC 19305</strain>
    </source>
</reference>
<proteinExistence type="predicted"/>
<gene>
    <name evidence="1" type="ORF">JI746_04360</name>
</gene>
<name>A0ABS1JKM0_9BURK</name>
<evidence type="ECO:0000313" key="2">
    <source>
        <dbReference type="Proteomes" id="UP000622707"/>
    </source>
</evidence>
<dbReference type="Proteomes" id="UP000622707">
    <property type="component" value="Unassembled WGS sequence"/>
</dbReference>
<keyword evidence="2" id="KW-1185">Reference proteome</keyword>
<organism evidence="1 2">
    <name type="scientific">Ramlibacter alkalitolerans</name>
    <dbReference type="NCBI Taxonomy" id="2039631"/>
    <lineage>
        <taxon>Bacteria</taxon>
        <taxon>Pseudomonadati</taxon>
        <taxon>Pseudomonadota</taxon>
        <taxon>Betaproteobacteria</taxon>
        <taxon>Burkholderiales</taxon>
        <taxon>Comamonadaceae</taxon>
        <taxon>Ramlibacter</taxon>
    </lineage>
</organism>
<comment type="caution">
    <text evidence="1">The sequence shown here is derived from an EMBL/GenBank/DDBJ whole genome shotgun (WGS) entry which is preliminary data.</text>
</comment>
<dbReference type="InterPro" id="IPR046880">
    <property type="entry name" value="TPR-S"/>
</dbReference>
<dbReference type="Pfam" id="PF20308">
    <property type="entry name" value="TPR-S"/>
    <property type="match status" value="1"/>
</dbReference>
<accession>A0ABS1JKM0</accession>
<evidence type="ECO:0000313" key="1">
    <source>
        <dbReference type="EMBL" id="MBL0424335.1"/>
    </source>
</evidence>
<dbReference type="RefSeq" id="WP_201687569.1">
    <property type="nucleotide sequence ID" value="NZ_JAEQND010000002.1"/>
</dbReference>
<dbReference type="EMBL" id="JAEQND010000002">
    <property type="protein sequence ID" value="MBL0424335.1"/>
    <property type="molecule type" value="Genomic_DNA"/>
</dbReference>
<evidence type="ECO:0008006" key="3">
    <source>
        <dbReference type="Google" id="ProtNLM"/>
    </source>
</evidence>